<evidence type="ECO:0000256" key="1">
    <source>
        <dbReference type="SAM" id="MobiDB-lite"/>
    </source>
</evidence>
<sequence>MRFRAALLAALASLPLLAGAASAHGGWGGGPGHDWRAREARRAWIERSRAHERAWHRDRMRMPPRQAWPAHPPTPPYRHPPRW</sequence>
<protein>
    <submittedName>
        <fullName evidence="3">Uncharacterized protein</fullName>
    </submittedName>
</protein>
<dbReference type="AlphaFoldDB" id="A0A327MDY6"/>
<evidence type="ECO:0000313" key="3">
    <source>
        <dbReference type="EMBL" id="RAI60887.1"/>
    </source>
</evidence>
<dbReference type="EMBL" id="QLIX01000001">
    <property type="protein sequence ID" value="RAI60887.1"/>
    <property type="molecule type" value="Genomic_DNA"/>
</dbReference>
<evidence type="ECO:0000313" key="4">
    <source>
        <dbReference type="Proteomes" id="UP000249065"/>
    </source>
</evidence>
<evidence type="ECO:0000256" key="2">
    <source>
        <dbReference type="SAM" id="SignalP"/>
    </source>
</evidence>
<organism evidence="3 4">
    <name type="scientific">Roseicella frigidaeris</name>
    <dbReference type="NCBI Taxonomy" id="2230885"/>
    <lineage>
        <taxon>Bacteria</taxon>
        <taxon>Pseudomonadati</taxon>
        <taxon>Pseudomonadota</taxon>
        <taxon>Alphaproteobacteria</taxon>
        <taxon>Acetobacterales</taxon>
        <taxon>Roseomonadaceae</taxon>
        <taxon>Roseicella</taxon>
    </lineage>
</organism>
<feature type="signal peptide" evidence="2">
    <location>
        <begin position="1"/>
        <end position="20"/>
    </location>
</feature>
<keyword evidence="2" id="KW-0732">Signal</keyword>
<gene>
    <name evidence="3" type="ORF">DOO78_01795</name>
</gene>
<keyword evidence="4" id="KW-1185">Reference proteome</keyword>
<dbReference type="Proteomes" id="UP000249065">
    <property type="component" value="Unassembled WGS sequence"/>
</dbReference>
<reference evidence="4" key="1">
    <citation type="submission" date="2018-06" db="EMBL/GenBank/DDBJ databases">
        <authorList>
            <person name="Khan S.A."/>
        </authorList>
    </citation>
    <scope>NUCLEOTIDE SEQUENCE [LARGE SCALE GENOMIC DNA]</scope>
    <source>
        <strain evidence="4">DB-1506</strain>
    </source>
</reference>
<comment type="caution">
    <text evidence="3">The sequence shown here is derived from an EMBL/GenBank/DDBJ whole genome shotgun (WGS) entry which is preliminary data.</text>
</comment>
<feature type="chain" id="PRO_5016386873" evidence="2">
    <location>
        <begin position="21"/>
        <end position="83"/>
    </location>
</feature>
<dbReference type="RefSeq" id="WP_111467999.1">
    <property type="nucleotide sequence ID" value="NZ_QLIX01000001.1"/>
</dbReference>
<name>A0A327MDY6_9PROT</name>
<accession>A0A327MDY6</accession>
<proteinExistence type="predicted"/>
<feature type="region of interest" description="Disordered" evidence="1">
    <location>
        <begin position="56"/>
        <end position="83"/>
    </location>
</feature>
<feature type="compositionally biased region" description="Pro residues" evidence="1">
    <location>
        <begin position="70"/>
        <end position="83"/>
    </location>
</feature>